<protein>
    <submittedName>
        <fullName evidence="6">TetR family transcriptional regulator</fullName>
    </submittedName>
</protein>
<dbReference type="InterPro" id="IPR050109">
    <property type="entry name" value="HTH-type_TetR-like_transc_reg"/>
</dbReference>
<dbReference type="Proteomes" id="UP000243978">
    <property type="component" value="Unassembled WGS sequence"/>
</dbReference>
<dbReference type="PRINTS" id="PR00455">
    <property type="entry name" value="HTHTETR"/>
</dbReference>
<accession>A0A2T6BCK6</accession>
<dbReference type="GO" id="GO:0000976">
    <property type="term" value="F:transcription cis-regulatory region binding"/>
    <property type="evidence" value="ECO:0007669"/>
    <property type="project" value="TreeGrafter"/>
</dbReference>
<name>A0A2T6BCK6_9RHOB</name>
<keyword evidence="1" id="KW-0805">Transcription regulation</keyword>
<dbReference type="AlphaFoldDB" id="A0A2T6BCK6"/>
<dbReference type="GO" id="GO:0003700">
    <property type="term" value="F:DNA-binding transcription factor activity"/>
    <property type="evidence" value="ECO:0007669"/>
    <property type="project" value="TreeGrafter"/>
</dbReference>
<evidence type="ECO:0000256" key="3">
    <source>
        <dbReference type="ARBA" id="ARBA00023163"/>
    </source>
</evidence>
<feature type="DNA-binding region" description="H-T-H motif" evidence="4">
    <location>
        <begin position="34"/>
        <end position="53"/>
    </location>
</feature>
<dbReference type="OrthoDB" id="8478851at2"/>
<dbReference type="SUPFAM" id="SSF48498">
    <property type="entry name" value="Tetracyclin repressor-like, C-terminal domain"/>
    <property type="match status" value="1"/>
</dbReference>
<dbReference type="PANTHER" id="PTHR30055">
    <property type="entry name" value="HTH-TYPE TRANSCRIPTIONAL REGULATOR RUTR"/>
    <property type="match status" value="1"/>
</dbReference>
<dbReference type="RefSeq" id="WP_158270030.1">
    <property type="nucleotide sequence ID" value="NZ_QBKS01000003.1"/>
</dbReference>
<keyword evidence="3" id="KW-0804">Transcription</keyword>
<evidence type="ECO:0000256" key="1">
    <source>
        <dbReference type="ARBA" id="ARBA00023015"/>
    </source>
</evidence>
<proteinExistence type="predicted"/>
<gene>
    <name evidence="6" type="ORF">C8N43_3848</name>
</gene>
<dbReference type="SUPFAM" id="SSF46689">
    <property type="entry name" value="Homeodomain-like"/>
    <property type="match status" value="1"/>
</dbReference>
<sequence>MTQTKRRRRKDARPSDIINAAVQEFGEKGYSATSVGSIAARAQIARSTFYLYFDDKEALIQEAFRVRVGAVVAEAHSSTQAEDLPFAELFSQVLTSVYARLVGQDTVVLLRVLIAEGRQFPELTRFYHDTILSAAQTMLSQLIARGIAQGEVRSDALDYDVKILMAPVIMAAIWRLTFEDIETLDMPRFVDGHVSLLTSGLLVR</sequence>
<evidence type="ECO:0000313" key="6">
    <source>
        <dbReference type="EMBL" id="PTX53805.1"/>
    </source>
</evidence>
<dbReference type="InterPro" id="IPR001647">
    <property type="entry name" value="HTH_TetR"/>
</dbReference>
<dbReference type="InterPro" id="IPR011075">
    <property type="entry name" value="TetR_C"/>
</dbReference>
<reference evidence="6 7" key="1">
    <citation type="submission" date="2018-04" db="EMBL/GenBank/DDBJ databases">
        <title>Genomic Encyclopedia of Archaeal and Bacterial Type Strains, Phase II (KMG-II): from individual species to whole genera.</title>
        <authorList>
            <person name="Goeker M."/>
        </authorList>
    </citation>
    <scope>NUCLEOTIDE SEQUENCE [LARGE SCALE GENOMIC DNA]</scope>
    <source>
        <strain evidence="6 7">DSM 100977</strain>
    </source>
</reference>
<organism evidence="6 7">
    <name type="scientific">Litoreibacter ponti</name>
    <dbReference type="NCBI Taxonomy" id="1510457"/>
    <lineage>
        <taxon>Bacteria</taxon>
        <taxon>Pseudomonadati</taxon>
        <taxon>Pseudomonadota</taxon>
        <taxon>Alphaproteobacteria</taxon>
        <taxon>Rhodobacterales</taxon>
        <taxon>Roseobacteraceae</taxon>
        <taxon>Litoreibacter</taxon>
    </lineage>
</organism>
<dbReference type="Pfam" id="PF00440">
    <property type="entry name" value="TetR_N"/>
    <property type="match status" value="1"/>
</dbReference>
<dbReference type="EMBL" id="QBKS01000003">
    <property type="protein sequence ID" value="PTX53805.1"/>
    <property type="molecule type" value="Genomic_DNA"/>
</dbReference>
<evidence type="ECO:0000256" key="4">
    <source>
        <dbReference type="PROSITE-ProRule" id="PRU00335"/>
    </source>
</evidence>
<comment type="caution">
    <text evidence="6">The sequence shown here is derived from an EMBL/GenBank/DDBJ whole genome shotgun (WGS) entry which is preliminary data.</text>
</comment>
<keyword evidence="7" id="KW-1185">Reference proteome</keyword>
<dbReference type="Gene3D" id="1.10.357.10">
    <property type="entry name" value="Tetracycline Repressor, domain 2"/>
    <property type="match status" value="1"/>
</dbReference>
<dbReference type="PANTHER" id="PTHR30055:SF226">
    <property type="entry name" value="HTH-TYPE TRANSCRIPTIONAL REGULATOR PKSA"/>
    <property type="match status" value="1"/>
</dbReference>
<evidence type="ECO:0000256" key="2">
    <source>
        <dbReference type="ARBA" id="ARBA00023125"/>
    </source>
</evidence>
<dbReference type="InterPro" id="IPR036271">
    <property type="entry name" value="Tet_transcr_reg_TetR-rel_C_sf"/>
</dbReference>
<keyword evidence="2 4" id="KW-0238">DNA-binding</keyword>
<dbReference type="PROSITE" id="PS50977">
    <property type="entry name" value="HTH_TETR_2"/>
    <property type="match status" value="1"/>
</dbReference>
<evidence type="ECO:0000313" key="7">
    <source>
        <dbReference type="Proteomes" id="UP000243978"/>
    </source>
</evidence>
<feature type="domain" description="HTH tetR-type" evidence="5">
    <location>
        <begin position="11"/>
        <end position="71"/>
    </location>
</feature>
<evidence type="ECO:0000259" key="5">
    <source>
        <dbReference type="PROSITE" id="PS50977"/>
    </source>
</evidence>
<dbReference type="Pfam" id="PF16859">
    <property type="entry name" value="TetR_C_11"/>
    <property type="match status" value="1"/>
</dbReference>
<dbReference type="InterPro" id="IPR009057">
    <property type="entry name" value="Homeodomain-like_sf"/>
</dbReference>